<dbReference type="EMBL" id="CAJFCW020000003">
    <property type="protein sequence ID" value="CAG9102546.1"/>
    <property type="molecule type" value="Genomic_DNA"/>
</dbReference>
<dbReference type="Proteomes" id="UP000783686">
    <property type="component" value="Unassembled WGS sequence"/>
</dbReference>
<reference evidence="2" key="1">
    <citation type="submission" date="2020-09" db="EMBL/GenBank/DDBJ databases">
        <authorList>
            <person name="Kikuchi T."/>
        </authorList>
    </citation>
    <scope>NUCLEOTIDE SEQUENCE</scope>
    <source>
        <strain evidence="2">SH1</strain>
    </source>
</reference>
<dbReference type="AlphaFoldDB" id="A0A811KDC5"/>
<dbReference type="OrthoDB" id="297496at2759"/>
<proteinExistence type="predicted"/>
<accession>A0A811KDC5</accession>
<evidence type="ECO:0000313" key="2">
    <source>
        <dbReference type="EMBL" id="CAD5214328.1"/>
    </source>
</evidence>
<name>A0A811KDC5_9BILA</name>
<organism evidence="2 3">
    <name type="scientific">Bursaphelenchus okinawaensis</name>
    <dbReference type="NCBI Taxonomy" id="465554"/>
    <lineage>
        <taxon>Eukaryota</taxon>
        <taxon>Metazoa</taxon>
        <taxon>Ecdysozoa</taxon>
        <taxon>Nematoda</taxon>
        <taxon>Chromadorea</taxon>
        <taxon>Rhabditida</taxon>
        <taxon>Tylenchina</taxon>
        <taxon>Tylenchomorpha</taxon>
        <taxon>Aphelenchoidea</taxon>
        <taxon>Aphelenchoididae</taxon>
        <taxon>Bursaphelenchus</taxon>
    </lineage>
</organism>
<dbReference type="EMBL" id="CAJFDH010000003">
    <property type="protein sequence ID" value="CAD5214328.1"/>
    <property type="molecule type" value="Genomic_DNA"/>
</dbReference>
<sequence length="620" mass="68960">MNNALDQSTATSLRSFINHSTSVSLKGSPLVLPKHLKHDFGLTTDKTDLFDATTSVDIQHDDKSINTSLHENLQSSDVNIEGADDKASKNVIKADIGSNTVNLEQNTVSTSMSIDFDDIKNHDDALNGQNRAKKRHDDMFDKSCCTSLIENVDVMTGTRSFEHDTIGNKYGKVDFCGETDDKSWADVKDVSISAGVENDDKSICTSVNENLEAGVGTDRVLVYNRSMETSEIRYWRGESSRCVQTMFPEDFEDDENVMDAETRRKLFSKANQDFSFEDLSNHDVSIQYSLPGQDVCETGVQTLLSTCDLNEMEECAAKSKSTAAMIKITKNDSTTSLDGSDENLNCKKEDVVKQDLIIQTDDSYLKIARRLDEYRTNRSQGIQVYTVGQSSPSHRRKNSRYLAAASNFVRRRSSRSPRVPRYPRNEKTPQRDEEMTTRPELLLPVALLEEYSHAGPSTSSGHVRSEDEISDLSEVAELTTTRKMAKVLTFLEPKPPASGLLAVAQNAQVTTEKAKRKVSWRPKLLSRASTSSLFGNEEKKSVKQISASFDHSTSSAISRVLERDSPRRSSLPVPIKNPIPTGRVKDYVTKHEKGIHSPGTVEGLKKGMVQVIDMRTKNSG</sequence>
<keyword evidence="3" id="KW-1185">Reference proteome</keyword>
<comment type="caution">
    <text evidence="2">The sequence shown here is derived from an EMBL/GenBank/DDBJ whole genome shotgun (WGS) entry which is preliminary data.</text>
</comment>
<feature type="region of interest" description="Disordered" evidence="1">
    <location>
        <begin position="555"/>
        <end position="582"/>
    </location>
</feature>
<feature type="compositionally biased region" description="Basic and acidic residues" evidence="1">
    <location>
        <begin position="423"/>
        <end position="436"/>
    </location>
</feature>
<feature type="region of interest" description="Disordered" evidence="1">
    <location>
        <begin position="404"/>
        <end position="436"/>
    </location>
</feature>
<protein>
    <submittedName>
        <fullName evidence="2">Uncharacterized protein</fullName>
    </submittedName>
</protein>
<evidence type="ECO:0000256" key="1">
    <source>
        <dbReference type="SAM" id="MobiDB-lite"/>
    </source>
</evidence>
<dbReference type="Proteomes" id="UP000614601">
    <property type="component" value="Unassembled WGS sequence"/>
</dbReference>
<gene>
    <name evidence="2" type="ORF">BOKJ2_LOCUS5538</name>
</gene>
<evidence type="ECO:0000313" key="3">
    <source>
        <dbReference type="Proteomes" id="UP000614601"/>
    </source>
</evidence>